<dbReference type="SUPFAM" id="SSF54427">
    <property type="entry name" value="NTF2-like"/>
    <property type="match status" value="1"/>
</dbReference>
<evidence type="ECO:0000313" key="3">
    <source>
        <dbReference type="Proteomes" id="UP000695562"/>
    </source>
</evidence>
<evidence type="ECO:0000313" key="2">
    <source>
        <dbReference type="EMBL" id="KAF2069186.1"/>
    </source>
</evidence>
<evidence type="ECO:0000256" key="1">
    <source>
        <dbReference type="SAM" id="SignalP"/>
    </source>
</evidence>
<protein>
    <recommendedName>
        <fullName evidence="4">SnoaL-like domain-containing protein</fullName>
    </recommendedName>
</protein>
<feature type="signal peptide" evidence="1">
    <location>
        <begin position="1"/>
        <end position="19"/>
    </location>
</feature>
<reference evidence="2" key="1">
    <citation type="submission" date="2020-01" db="EMBL/GenBank/DDBJ databases">
        <title>Development of genomics and gene disruption for Polysphondylium violaceum indicates a role for the polyketide synthase stlB in stalk morphogenesis.</title>
        <authorList>
            <person name="Narita B."/>
            <person name="Kawabe Y."/>
            <person name="Kin K."/>
            <person name="Saito T."/>
            <person name="Gibbs R."/>
            <person name="Kuspa A."/>
            <person name="Muzny D."/>
            <person name="Queller D."/>
            <person name="Richards S."/>
            <person name="Strassman J."/>
            <person name="Sucgang R."/>
            <person name="Worley K."/>
            <person name="Schaap P."/>
        </authorList>
    </citation>
    <scope>NUCLEOTIDE SEQUENCE</scope>
    <source>
        <strain evidence="2">QSvi11</strain>
    </source>
</reference>
<proteinExistence type="predicted"/>
<keyword evidence="3" id="KW-1185">Reference proteome</keyword>
<organism evidence="2 3">
    <name type="scientific">Polysphondylium violaceum</name>
    <dbReference type="NCBI Taxonomy" id="133409"/>
    <lineage>
        <taxon>Eukaryota</taxon>
        <taxon>Amoebozoa</taxon>
        <taxon>Evosea</taxon>
        <taxon>Eumycetozoa</taxon>
        <taxon>Dictyostelia</taxon>
        <taxon>Dictyosteliales</taxon>
        <taxon>Dictyosteliaceae</taxon>
        <taxon>Polysphondylium</taxon>
    </lineage>
</organism>
<dbReference type="InterPro" id="IPR032710">
    <property type="entry name" value="NTF2-like_dom_sf"/>
</dbReference>
<dbReference type="AlphaFoldDB" id="A0A8J4PMR5"/>
<dbReference type="PANTHER" id="PTHR34003:SF2">
    <property type="entry name" value="SNOAL-LIKE DOMAIN-CONTAINING PROTEIN"/>
    <property type="match status" value="1"/>
</dbReference>
<name>A0A8J4PMR5_9MYCE</name>
<evidence type="ECO:0008006" key="4">
    <source>
        <dbReference type="Google" id="ProtNLM"/>
    </source>
</evidence>
<dbReference type="EMBL" id="AJWJ01000723">
    <property type="protein sequence ID" value="KAF2069186.1"/>
    <property type="molecule type" value="Genomic_DNA"/>
</dbReference>
<comment type="caution">
    <text evidence="2">The sequence shown here is derived from an EMBL/GenBank/DDBJ whole genome shotgun (WGS) entry which is preliminary data.</text>
</comment>
<dbReference type="Proteomes" id="UP000695562">
    <property type="component" value="Unassembled WGS sequence"/>
</dbReference>
<dbReference type="Gene3D" id="3.10.450.50">
    <property type="match status" value="1"/>
</dbReference>
<sequence length="149" mass="17377">MLKKTILIFALLLIGLSYGLEEYYGHNRESLVTSETRQNINAVIDGIKANQIVETFDEWYHQDVEMFENGNSDGRKGKAQNRIVEKNFADNSVIHDVKVLKLLVDEEMSSYLMFMNYTKSGENHASSQWGIQYWKDGLIIREEFWYSSH</sequence>
<accession>A0A8J4PMR5</accession>
<keyword evidence="1" id="KW-0732">Signal</keyword>
<dbReference type="PANTHER" id="PTHR34003">
    <property type="entry name" value="BLL2395 PROTEIN"/>
    <property type="match status" value="1"/>
</dbReference>
<gene>
    <name evidence="2" type="ORF">CYY_009494</name>
</gene>
<feature type="chain" id="PRO_5035156590" description="SnoaL-like domain-containing protein" evidence="1">
    <location>
        <begin position="20"/>
        <end position="149"/>
    </location>
</feature>